<dbReference type="GO" id="GO:0016758">
    <property type="term" value="F:hexosyltransferase activity"/>
    <property type="evidence" value="ECO:0007669"/>
    <property type="project" value="UniProtKB-ARBA"/>
</dbReference>
<evidence type="ECO:0000313" key="3">
    <source>
        <dbReference type="Proteomes" id="UP000823865"/>
    </source>
</evidence>
<dbReference type="InterPro" id="IPR001173">
    <property type="entry name" value="Glyco_trans_2-like"/>
</dbReference>
<dbReference type="Proteomes" id="UP000823865">
    <property type="component" value="Unassembled WGS sequence"/>
</dbReference>
<accession>A0A9E2L6I2</accession>
<dbReference type="InterPro" id="IPR029044">
    <property type="entry name" value="Nucleotide-diphossugar_trans"/>
</dbReference>
<sequence>MQRDLISIVTVCFNVEKTLARTMKSVLEQTYRPLEYILIDGKSTDKTVDVILSIEPLFREKGIKLRWLSEADKGIFDAMNKGVCLSSGRWVNFMNAGDIFVDGEAIARLFAAEIHPNTKVVYGDTLRQKSYAIVPAKGNIPEVTPKLMPACHQSMFADTEEMKAHPFDLSYRLAADYHFIYNLYQRGGRMQYIPVDVSLCEAIEGVSSVHKLDVKRECARIRGIDHTLKWKLSLLNKTISYAVKHLADSIVPSSLLMKIKRKNRQRLERNA</sequence>
<dbReference type="PANTHER" id="PTHR22916">
    <property type="entry name" value="GLYCOSYLTRANSFERASE"/>
    <property type="match status" value="1"/>
</dbReference>
<dbReference type="EMBL" id="JAHLFU010000020">
    <property type="protein sequence ID" value="MBU3852443.1"/>
    <property type="molecule type" value="Genomic_DNA"/>
</dbReference>
<dbReference type="AlphaFoldDB" id="A0A9E2L6I2"/>
<organism evidence="2 3">
    <name type="scientific">Candidatus Paraprevotella stercoravium</name>
    <dbReference type="NCBI Taxonomy" id="2838725"/>
    <lineage>
        <taxon>Bacteria</taxon>
        <taxon>Pseudomonadati</taxon>
        <taxon>Bacteroidota</taxon>
        <taxon>Bacteroidia</taxon>
        <taxon>Bacteroidales</taxon>
        <taxon>Prevotellaceae</taxon>
        <taxon>Paraprevotella</taxon>
    </lineage>
</organism>
<reference evidence="2" key="1">
    <citation type="journal article" date="2021" name="PeerJ">
        <title>Extensive microbial diversity within the chicken gut microbiome revealed by metagenomics and culture.</title>
        <authorList>
            <person name="Gilroy R."/>
            <person name="Ravi A."/>
            <person name="Getino M."/>
            <person name="Pursley I."/>
            <person name="Horton D.L."/>
            <person name="Alikhan N.F."/>
            <person name="Baker D."/>
            <person name="Gharbi K."/>
            <person name="Hall N."/>
            <person name="Watson M."/>
            <person name="Adriaenssens E.M."/>
            <person name="Foster-Nyarko E."/>
            <person name="Jarju S."/>
            <person name="Secka A."/>
            <person name="Antonio M."/>
            <person name="Oren A."/>
            <person name="Chaudhuri R.R."/>
            <person name="La Ragione R."/>
            <person name="Hildebrand F."/>
            <person name="Pallen M.J."/>
        </authorList>
    </citation>
    <scope>NUCLEOTIDE SEQUENCE</scope>
    <source>
        <strain evidence="2">G3-2149</strain>
    </source>
</reference>
<dbReference type="PANTHER" id="PTHR22916:SF67">
    <property type="entry name" value="COLANIC ACID BIOSYNTHESIS GLYCOSYL TRANSFERASE WCAE-RELATED"/>
    <property type="match status" value="1"/>
</dbReference>
<name>A0A9E2L6I2_9BACT</name>
<reference evidence="2" key="2">
    <citation type="submission" date="2021-04" db="EMBL/GenBank/DDBJ databases">
        <authorList>
            <person name="Gilroy R."/>
        </authorList>
    </citation>
    <scope>NUCLEOTIDE SEQUENCE</scope>
    <source>
        <strain evidence="2">G3-2149</strain>
    </source>
</reference>
<evidence type="ECO:0000313" key="2">
    <source>
        <dbReference type="EMBL" id="MBU3852443.1"/>
    </source>
</evidence>
<protein>
    <submittedName>
        <fullName evidence="2">Glycosyltransferase</fullName>
    </submittedName>
</protein>
<dbReference type="CDD" id="cd06433">
    <property type="entry name" value="GT_2_WfgS_like"/>
    <property type="match status" value="1"/>
</dbReference>
<evidence type="ECO:0000259" key="1">
    <source>
        <dbReference type="Pfam" id="PF00535"/>
    </source>
</evidence>
<gene>
    <name evidence="2" type="ORF">H9789_01190</name>
</gene>
<comment type="caution">
    <text evidence="2">The sequence shown here is derived from an EMBL/GenBank/DDBJ whole genome shotgun (WGS) entry which is preliminary data.</text>
</comment>
<dbReference type="SUPFAM" id="SSF53448">
    <property type="entry name" value="Nucleotide-diphospho-sugar transferases"/>
    <property type="match status" value="1"/>
</dbReference>
<dbReference type="Pfam" id="PF00535">
    <property type="entry name" value="Glycos_transf_2"/>
    <property type="match status" value="1"/>
</dbReference>
<feature type="domain" description="Glycosyltransferase 2-like" evidence="1">
    <location>
        <begin position="7"/>
        <end position="125"/>
    </location>
</feature>
<proteinExistence type="predicted"/>
<dbReference type="Gene3D" id="3.90.550.10">
    <property type="entry name" value="Spore Coat Polysaccharide Biosynthesis Protein SpsA, Chain A"/>
    <property type="match status" value="1"/>
</dbReference>